<dbReference type="EMBL" id="JAMZIH010005336">
    <property type="protein sequence ID" value="KAJ1675379.1"/>
    <property type="molecule type" value="Genomic_DNA"/>
</dbReference>
<evidence type="ECO:0000313" key="2">
    <source>
        <dbReference type="Proteomes" id="UP001145114"/>
    </source>
</evidence>
<gene>
    <name evidence="1" type="primary">PAP1</name>
    <name evidence="1" type="ORF">EV182_001387</name>
</gene>
<reference evidence="1" key="1">
    <citation type="submission" date="2022-06" db="EMBL/GenBank/DDBJ databases">
        <title>Phylogenomic reconstructions and comparative analyses of Kickxellomycotina fungi.</title>
        <authorList>
            <person name="Reynolds N.K."/>
            <person name="Stajich J.E."/>
            <person name="Barry K."/>
            <person name="Grigoriev I.V."/>
            <person name="Crous P."/>
            <person name="Smith M.E."/>
        </authorList>
    </citation>
    <scope>NUCLEOTIDE SEQUENCE</scope>
    <source>
        <strain evidence="1">RSA 2271</strain>
    </source>
</reference>
<dbReference type="EC" id="2.7.7.19" evidence="1"/>
<organism evidence="1 2">
    <name type="scientific">Spiromyces aspiralis</name>
    <dbReference type="NCBI Taxonomy" id="68401"/>
    <lineage>
        <taxon>Eukaryota</taxon>
        <taxon>Fungi</taxon>
        <taxon>Fungi incertae sedis</taxon>
        <taxon>Zoopagomycota</taxon>
        <taxon>Kickxellomycotina</taxon>
        <taxon>Kickxellomycetes</taxon>
        <taxon>Kickxellales</taxon>
        <taxon>Kickxellaceae</taxon>
        <taxon>Spiromyces</taxon>
    </lineage>
</organism>
<protein>
    <submittedName>
        <fullName evidence="1">Polynucleotide adenylyltransferase</fullName>
        <ecNumber evidence="1">2.7.7.19</ecNumber>
    </submittedName>
</protein>
<evidence type="ECO:0000313" key="1">
    <source>
        <dbReference type="EMBL" id="KAJ1675379.1"/>
    </source>
</evidence>
<keyword evidence="1" id="KW-0548">Nucleotidyltransferase</keyword>
<sequence length="678" mass="76214">MSVARGSVEGLRGSNNSPNPALFSTEKNQPLPTPESSKQLGVTPPISLKESSAEEQEVTARLVEALREAGQFESEEESRQREVVLGKLNKLVQKFVYHTSIKKKYPESVARECSGKIFTFGSYRLGVHGKDADIDTLCVVPSHVTREDFFDIMLGFLKDHPEVEELTSVPEAYVPVINMVFSGVQIDLTFASLQLPKIPEDLELLDTNLLRNLDEKSIRSVNGSRVTDEILRLVPNVQTFRLALRCIKQWAKKRAIYSNAMGFLGGVAWAMLVARVCQLYPNASAGGIVARFFRIMYRWKWPQPVLLKPIEDGPLHARVWNPKIYPQDQAHRMPIITPAYPSMCATHNVYQSALQIMTSEFKRGQGITEDIIAKKTEWPNLFEKLDFFYKYKYYMQVTAASTDSDTQHKINGLVKSTLRHFVMKLESVDMIKLVHPYIRSIERVVECADEASTDRIRKGEFLPEEASDELDKAQQVSQQGLQDKDGSSDDNDKDKSSIFASQFYIGMEIDTKSSSSDKSNNVQKRLDLSWATKEYAAQVKKAEWWTDESMSLTINFKRGHELPAYVLEPGRPRLKKRKGAKSDEDDKKRKRSKSTTTIPSPSTSSKGGLEAEDAVNQELTTKAAATDTITTAGDANEKQQQPQAGIKPRILAQEGDNASTDTAQLEGSQTQQKEETRN</sequence>
<proteinExistence type="predicted"/>
<keyword evidence="1" id="KW-0808">Transferase</keyword>
<comment type="caution">
    <text evidence="1">The sequence shown here is derived from an EMBL/GenBank/DDBJ whole genome shotgun (WGS) entry which is preliminary data.</text>
</comment>
<name>A0ACC1HM34_9FUNG</name>
<accession>A0ACC1HM34</accession>
<keyword evidence="2" id="KW-1185">Reference proteome</keyword>
<dbReference type="Proteomes" id="UP001145114">
    <property type="component" value="Unassembled WGS sequence"/>
</dbReference>